<sequence length="378" mass="41701">MAYAGFAFKNIDHTARDGVVMSLVQSEKPSVADYPTSSPYASQIAGAKERFLALLASDDGWQELGEKQGVVLTKKNVKSTGILSLSHDKPTERNRRLTGRKYVVSCRWEMRHRRPSTLTNPVPIVRGEAVVENIAPWELLGGVIRAQEIRKQWDPRYDNGVYLRRYSQTEVLFHALTKGTRFVAAPRDIVGIQKDFVEADGTCIVVQTSVDTDLAVELPKTTRANLNLGAWQFKPEGANTRVTYVVQVALNGSIPSMLASAVANETPLCVARARDVYYKHGFAPHLKYHKESETSIVYQFEDYQPDSRKYICVLTTGAHNGDSVEIAYDTRKMYASGGVRVSVEGDQSAVSVSDDGNGTVRVVAQESGKTVTIAVTPK</sequence>
<dbReference type="InterPro" id="IPR002913">
    <property type="entry name" value="START_lipid-bd_dom"/>
</dbReference>
<dbReference type="InterPro" id="IPR051213">
    <property type="entry name" value="START_lipid_transfer"/>
</dbReference>
<gene>
    <name evidence="2" type="ORF">BMF94_5683</name>
</gene>
<keyword evidence="3" id="KW-1185">Reference proteome</keyword>
<organism evidence="2 3">
    <name type="scientific">Rhodotorula taiwanensis</name>
    <dbReference type="NCBI Taxonomy" id="741276"/>
    <lineage>
        <taxon>Eukaryota</taxon>
        <taxon>Fungi</taxon>
        <taxon>Dikarya</taxon>
        <taxon>Basidiomycota</taxon>
        <taxon>Pucciniomycotina</taxon>
        <taxon>Microbotryomycetes</taxon>
        <taxon>Sporidiobolales</taxon>
        <taxon>Sporidiobolaceae</taxon>
        <taxon>Rhodotorula</taxon>
    </lineage>
</organism>
<dbReference type="GO" id="GO:0005737">
    <property type="term" value="C:cytoplasm"/>
    <property type="evidence" value="ECO:0007669"/>
    <property type="project" value="UniProtKB-ARBA"/>
</dbReference>
<dbReference type="CDD" id="cd00177">
    <property type="entry name" value="START"/>
    <property type="match status" value="1"/>
</dbReference>
<dbReference type="InterPro" id="IPR023393">
    <property type="entry name" value="START-like_dom_sf"/>
</dbReference>
<comment type="caution">
    <text evidence="2">The sequence shown here is derived from an EMBL/GenBank/DDBJ whole genome shotgun (WGS) entry which is preliminary data.</text>
</comment>
<evidence type="ECO:0000259" key="1">
    <source>
        <dbReference type="PROSITE" id="PS50848"/>
    </source>
</evidence>
<evidence type="ECO:0000313" key="2">
    <source>
        <dbReference type="EMBL" id="POY71371.1"/>
    </source>
</evidence>
<dbReference type="STRING" id="741276.A0A2S5B3V1"/>
<dbReference type="OrthoDB" id="196858at2759"/>
<dbReference type="Proteomes" id="UP000237144">
    <property type="component" value="Unassembled WGS sequence"/>
</dbReference>
<reference evidence="2 3" key="1">
    <citation type="journal article" date="2018" name="Front. Microbiol.">
        <title>Prospects for Fungal Bioremediation of Acidic Radioactive Waste Sites: Characterization and Genome Sequence of Rhodotorula taiwanensis MD1149.</title>
        <authorList>
            <person name="Tkavc R."/>
            <person name="Matrosova V.Y."/>
            <person name="Grichenko O.E."/>
            <person name="Gostincar C."/>
            <person name="Volpe R.P."/>
            <person name="Klimenkova P."/>
            <person name="Gaidamakova E.K."/>
            <person name="Zhou C.E."/>
            <person name="Stewart B.J."/>
            <person name="Lyman M.G."/>
            <person name="Malfatti S.A."/>
            <person name="Rubinfeld B."/>
            <person name="Courtot M."/>
            <person name="Singh J."/>
            <person name="Dalgard C.L."/>
            <person name="Hamilton T."/>
            <person name="Frey K.G."/>
            <person name="Gunde-Cimerman N."/>
            <person name="Dugan L."/>
            <person name="Daly M.J."/>
        </authorList>
    </citation>
    <scope>NUCLEOTIDE SEQUENCE [LARGE SCALE GENOMIC DNA]</scope>
    <source>
        <strain evidence="2 3">MD1149</strain>
    </source>
</reference>
<dbReference type="PANTHER" id="PTHR19308:SF14">
    <property type="entry name" value="START DOMAIN-CONTAINING PROTEIN"/>
    <property type="match status" value="1"/>
</dbReference>
<evidence type="ECO:0000313" key="3">
    <source>
        <dbReference type="Proteomes" id="UP000237144"/>
    </source>
</evidence>
<accession>A0A2S5B3V1</accession>
<name>A0A2S5B3V1_9BASI</name>
<dbReference type="SUPFAM" id="SSF55961">
    <property type="entry name" value="Bet v1-like"/>
    <property type="match status" value="1"/>
</dbReference>
<feature type="domain" description="START" evidence="1">
    <location>
        <begin position="56"/>
        <end position="261"/>
    </location>
</feature>
<dbReference type="GO" id="GO:0008289">
    <property type="term" value="F:lipid binding"/>
    <property type="evidence" value="ECO:0007669"/>
    <property type="project" value="InterPro"/>
</dbReference>
<dbReference type="Gene3D" id="3.30.530.20">
    <property type="match status" value="1"/>
</dbReference>
<proteinExistence type="predicted"/>
<protein>
    <recommendedName>
        <fullName evidence="1">START domain-containing protein</fullName>
    </recommendedName>
</protein>
<dbReference type="AlphaFoldDB" id="A0A2S5B3V1"/>
<dbReference type="PROSITE" id="PS50848">
    <property type="entry name" value="START"/>
    <property type="match status" value="1"/>
</dbReference>
<dbReference type="EMBL" id="PJQD01000085">
    <property type="protein sequence ID" value="POY71371.1"/>
    <property type="molecule type" value="Genomic_DNA"/>
</dbReference>
<dbReference type="Pfam" id="PF01852">
    <property type="entry name" value="START"/>
    <property type="match status" value="1"/>
</dbReference>
<dbReference type="PANTHER" id="PTHR19308">
    <property type="entry name" value="PHOSPHATIDYLCHOLINE TRANSFER PROTEIN"/>
    <property type="match status" value="1"/>
</dbReference>